<dbReference type="Gene3D" id="3.30.1330.40">
    <property type="entry name" value="RutC-like"/>
    <property type="match status" value="1"/>
</dbReference>
<protein>
    <submittedName>
        <fullName evidence="1">Uncharacterized protein</fullName>
    </submittedName>
</protein>
<gene>
    <name evidence="1" type="ORF">DASC09_063070</name>
</gene>
<comment type="caution">
    <text evidence="1">The sequence shown here is derived from an EMBL/GenBank/DDBJ whole genome shotgun (WGS) entry which is preliminary data.</text>
</comment>
<dbReference type="Pfam" id="PF01042">
    <property type="entry name" value="Ribonuc_L-PSP"/>
    <property type="match status" value="1"/>
</dbReference>
<dbReference type="RefSeq" id="XP_064855963.1">
    <property type="nucleotide sequence ID" value="XM_064999891.1"/>
</dbReference>
<dbReference type="GeneID" id="90076956"/>
<dbReference type="Proteomes" id="UP001360560">
    <property type="component" value="Unassembled WGS sequence"/>
</dbReference>
<organism evidence="1 2">
    <name type="scientific">Saccharomycopsis crataegensis</name>
    <dbReference type="NCBI Taxonomy" id="43959"/>
    <lineage>
        <taxon>Eukaryota</taxon>
        <taxon>Fungi</taxon>
        <taxon>Dikarya</taxon>
        <taxon>Ascomycota</taxon>
        <taxon>Saccharomycotina</taxon>
        <taxon>Saccharomycetes</taxon>
        <taxon>Saccharomycopsidaceae</taxon>
        <taxon>Saccharomycopsis</taxon>
    </lineage>
</organism>
<reference evidence="1 2" key="1">
    <citation type="journal article" date="2023" name="Elife">
        <title>Identification of key yeast species and microbe-microbe interactions impacting larval growth of Drosophila in the wild.</title>
        <authorList>
            <person name="Mure A."/>
            <person name="Sugiura Y."/>
            <person name="Maeda R."/>
            <person name="Honda K."/>
            <person name="Sakurai N."/>
            <person name="Takahashi Y."/>
            <person name="Watada M."/>
            <person name="Katoh T."/>
            <person name="Gotoh A."/>
            <person name="Gotoh Y."/>
            <person name="Taniguchi I."/>
            <person name="Nakamura K."/>
            <person name="Hayashi T."/>
            <person name="Katayama T."/>
            <person name="Uemura T."/>
            <person name="Hattori Y."/>
        </authorList>
    </citation>
    <scope>NUCLEOTIDE SEQUENCE [LARGE SCALE GENOMIC DNA]</scope>
    <source>
        <strain evidence="1 2">SC-9</strain>
    </source>
</reference>
<dbReference type="CDD" id="cd00448">
    <property type="entry name" value="YjgF_YER057c_UK114_family"/>
    <property type="match status" value="1"/>
</dbReference>
<proteinExistence type="predicted"/>
<keyword evidence="2" id="KW-1185">Reference proteome</keyword>
<sequence length="121" mass="12970">MMNHHLTTVTTAPLRPSNFVTLSQIGVEHATGNVVGATVGPQTIQAISNIQQQLRGRGIGLENVVSVLVFVSSPNDVPSAEQVLQRRLGPRVARRFQVVQFPGKVKVELRVVAKGCHGSAL</sequence>
<dbReference type="AlphaFoldDB" id="A0AAV5QY02"/>
<name>A0AAV5QY02_9ASCO</name>
<evidence type="ECO:0000313" key="1">
    <source>
        <dbReference type="EMBL" id="GMM38968.1"/>
    </source>
</evidence>
<accession>A0AAV5QY02</accession>
<dbReference type="InterPro" id="IPR006175">
    <property type="entry name" value="YjgF/YER057c/UK114"/>
</dbReference>
<dbReference type="EMBL" id="BTFZ01000020">
    <property type="protein sequence ID" value="GMM38968.1"/>
    <property type="molecule type" value="Genomic_DNA"/>
</dbReference>
<dbReference type="InterPro" id="IPR035959">
    <property type="entry name" value="RutC-like_sf"/>
</dbReference>
<evidence type="ECO:0000313" key="2">
    <source>
        <dbReference type="Proteomes" id="UP001360560"/>
    </source>
</evidence>
<dbReference type="SUPFAM" id="SSF55298">
    <property type="entry name" value="YjgF-like"/>
    <property type="match status" value="1"/>
</dbReference>